<dbReference type="PANTHER" id="PTHR37469">
    <property type="entry name" value="CELLOBIONIC ACID PHOSPHORYLASE-RELATED"/>
    <property type="match status" value="1"/>
</dbReference>
<dbReference type="Gene3D" id="1.50.10.10">
    <property type="match status" value="1"/>
</dbReference>
<dbReference type="PANTHER" id="PTHR37469:SF2">
    <property type="entry name" value="CELLOBIONIC ACID PHOSPHORYLASE"/>
    <property type="match status" value="1"/>
</dbReference>
<keyword evidence="1" id="KW-0328">Glycosyltransferase</keyword>
<evidence type="ECO:0000259" key="6">
    <source>
        <dbReference type="Pfam" id="PF21958"/>
    </source>
</evidence>
<name>A0ABY5P9H3_9LACT</name>
<dbReference type="Pfam" id="PF21270">
    <property type="entry name" value="SOGP_4th"/>
    <property type="match status" value="1"/>
</dbReference>
<dbReference type="Proteomes" id="UP001315967">
    <property type="component" value="Chromosome"/>
</dbReference>
<feature type="domain" description="SOGP N-terminal" evidence="6">
    <location>
        <begin position="21"/>
        <end position="248"/>
    </location>
</feature>
<dbReference type="Gene3D" id="2.70.98.40">
    <property type="entry name" value="Glycoside hydrolase, family 65, N-terminal domain"/>
    <property type="match status" value="1"/>
</dbReference>
<evidence type="ECO:0000313" key="8">
    <source>
        <dbReference type="Proteomes" id="UP001315967"/>
    </source>
</evidence>
<evidence type="ECO:0000259" key="4">
    <source>
        <dbReference type="Pfam" id="PF21250"/>
    </source>
</evidence>
<dbReference type="InterPro" id="IPR053831">
    <property type="entry name" value="SOGP_N"/>
</dbReference>
<proteinExistence type="predicted"/>
<organism evidence="7 8">
    <name type="scientific">Fundicoccus culcitae</name>
    <dbReference type="NCBI Taxonomy" id="2969821"/>
    <lineage>
        <taxon>Bacteria</taxon>
        <taxon>Bacillati</taxon>
        <taxon>Bacillota</taxon>
        <taxon>Bacilli</taxon>
        <taxon>Lactobacillales</taxon>
        <taxon>Aerococcaceae</taxon>
        <taxon>Fundicoccus</taxon>
    </lineage>
</organism>
<protein>
    <submittedName>
        <fullName evidence="7">Cellobiose phosphorylase</fullName>
    </submittedName>
</protein>
<dbReference type="InterPro" id="IPR033432">
    <property type="entry name" value="GH94_catalytic"/>
</dbReference>
<feature type="domain" description="Glycosyl hydrolase 94 catalytic" evidence="3">
    <location>
        <begin position="696"/>
        <end position="971"/>
    </location>
</feature>
<dbReference type="InterPro" id="IPR048771">
    <property type="entry name" value="SOGP_2nd"/>
</dbReference>
<evidence type="ECO:0000313" key="7">
    <source>
        <dbReference type="EMBL" id="UUX35010.1"/>
    </source>
</evidence>
<accession>A0ABY5P9H3</accession>
<dbReference type="InterPro" id="IPR037018">
    <property type="entry name" value="GH65_N"/>
</dbReference>
<dbReference type="RefSeq" id="WP_313794502.1">
    <property type="nucleotide sequence ID" value="NZ_CP102453.1"/>
</dbReference>
<dbReference type="InterPro" id="IPR052047">
    <property type="entry name" value="GH94_Enzymes"/>
</dbReference>
<dbReference type="InterPro" id="IPR008928">
    <property type="entry name" value="6-hairpin_glycosidase_sf"/>
</dbReference>
<dbReference type="Pfam" id="PF21958">
    <property type="entry name" value="SOGP_N"/>
    <property type="match status" value="1"/>
</dbReference>
<evidence type="ECO:0000259" key="5">
    <source>
        <dbReference type="Pfam" id="PF21270"/>
    </source>
</evidence>
<keyword evidence="8" id="KW-1185">Reference proteome</keyword>
<evidence type="ECO:0000256" key="2">
    <source>
        <dbReference type="ARBA" id="ARBA00022679"/>
    </source>
</evidence>
<dbReference type="EMBL" id="CP102453">
    <property type="protein sequence ID" value="UUX35010.1"/>
    <property type="molecule type" value="Genomic_DNA"/>
</dbReference>
<sequence>MQNKYHMNEKVTLSNPTMEVQFKASGELFHIMSGQSMINQVETTNLDGSLNQIYLRIWEDGSVKSAYPLMGLASHSEFAVSDQQVTWHGQVEGITYDLYFQLSPQLSAWYWTINIAASKDVTVDFLYGQDIGLAAKGAIQSNEAYVSQYIDHKAINGPHGYVVCSRQNQPQHGHAFPYLQQGSFHPVGSYSTDGFQFFGTEYKFTNEAKVLKATALANEVLQYEFAYTGLLVEPITLKAKETETVVFYNYFEASHEAAITQLEFLDIIEADFASIKVAENFHVMPTIKAKGNAGELLIGEPLTAAELKAWYPSQTLIEKDGQDQVLSFFTDEHAHVVLQAKEALMQRQHGQILFSKTEVTVDKPVISTTAWMDGIFNSQVVIGNTSMNKWITNTRNPLNILKASGQRIYIQLDEQWYLLAMPSVFEIGNHYVKWLYKIADDVIEVLTYTLADSNSIQLVLKSQANKAYPFLVTQQVIMNEAENRSGYDYEVDGQLIWFKAVEPAIIHHVLPALSFYLEISSQGAFFVTDESELLDGLSETGQEAEVFTLRLEETARFELTIQGTLDGADYVPVQTTFEATQLAFKDYFGDLTRHLTFDFGSENQTLTNKYNSITYWYTHNMLVHYLVPHGLEQYGGAAWGTRDVSQGPVEFFLATQHFDVVKDIVLKLYTHQFVEDGNWPQWFMFDQYAAIQAGESHGDIIVWPLKVVAEYLKATDDVSILEVELPYMSHASKAYTEEKETLLQHIQKQIAYITSHFLEGTYLSSYGDGDWDDTLQPYNERLKSHMASSWTVELTYQALMMFADALDGHNSETAELVYELAAAIRSDINKYILADDVVPGFVYQTESGEFTYMIHPSDENSDIDYRLLPMIQGMTSELFSKDQAEAHFNIIEEHLLFTDGAHLMNQPATYKGGVSTNYKRAEQASTFGREIGLQYVHAHIRFVEAMAKMGKNELSFEGLETINPILIQEKVPNALTRQSNAYFSSSDAQFNDRYIAQENFKRLKNGEVPVMGGWRIYSSGPGIYLNQLISNVLGIRIVGQGLVLDPVLSGDRDGLKIQFAYGDVPVQFAFHAVEGGLAVTVNDADVVVETLENPYRAGGLYLSKEVLDSVLVADGENRMDIYFPQY</sequence>
<dbReference type="Pfam" id="PF21250">
    <property type="entry name" value="SOGP_2nd"/>
    <property type="match status" value="1"/>
</dbReference>
<gene>
    <name evidence="7" type="ORF">NRE15_05025</name>
</gene>
<feature type="domain" description="Glycoside phosphorylase super sandwich" evidence="4">
    <location>
        <begin position="311"/>
        <end position="563"/>
    </location>
</feature>
<dbReference type="InterPro" id="IPR048773">
    <property type="entry name" value="SOGP_C"/>
</dbReference>
<dbReference type="InterPro" id="IPR012341">
    <property type="entry name" value="6hp_glycosidase-like_sf"/>
</dbReference>
<evidence type="ECO:0000259" key="3">
    <source>
        <dbReference type="Pfam" id="PF17167"/>
    </source>
</evidence>
<evidence type="ECO:0000256" key="1">
    <source>
        <dbReference type="ARBA" id="ARBA00022676"/>
    </source>
</evidence>
<reference evidence="7 8" key="1">
    <citation type="submission" date="2022-08" db="EMBL/GenBank/DDBJ databases">
        <title>Aerococcaceae sp. nov isolated from spoiled eye mask.</title>
        <authorList>
            <person name="Zhou G."/>
            <person name="Xie X.-B."/>
            <person name="Shi Q.-S."/>
            <person name="Wang Y.-S."/>
            <person name="Wen X."/>
            <person name="Peng H."/>
            <person name="Yang X.-J."/>
            <person name="Tao H.-B."/>
            <person name="Huang X.-M."/>
        </authorList>
    </citation>
    <scope>NUCLEOTIDE SEQUENCE [LARGE SCALE GENOMIC DNA]</scope>
    <source>
        <strain evidence="8">DM20194951</strain>
    </source>
</reference>
<dbReference type="Pfam" id="PF17167">
    <property type="entry name" value="Glyco_hydro_94"/>
    <property type="match status" value="1"/>
</dbReference>
<keyword evidence="2" id="KW-0808">Transferase</keyword>
<dbReference type="SUPFAM" id="SSF48208">
    <property type="entry name" value="Six-hairpin glycosidases"/>
    <property type="match status" value="1"/>
</dbReference>
<feature type="domain" description="Glycoside phosphorylase C-terminal" evidence="5">
    <location>
        <begin position="1034"/>
        <end position="1122"/>
    </location>
</feature>